<dbReference type="Pfam" id="PF13432">
    <property type="entry name" value="TPR_16"/>
    <property type="match status" value="2"/>
</dbReference>
<dbReference type="InterPro" id="IPR011990">
    <property type="entry name" value="TPR-like_helical_dom_sf"/>
</dbReference>
<evidence type="ECO:0000256" key="4">
    <source>
        <dbReference type="SAM" id="MobiDB-lite"/>
    </source>
</evidence>
<dbReference type="PROSITE" id="PS50005">
    <property type="entry name" value="TPR"/>
    <property type="match status" value="2"/>
</dbReference>
<protein>
    <submittedName>
        <fullName evidence="5">TPR repeat domain-containing protein</fullName>
    </submittedName>
</protein>
<reference evidence="5 6" key="1">
    <citation type="submission" date="2024-03" db="EMBL/GenBank/DDBJ databases">
        <title>Complete genome sequence of the green alga Chloropicon roscoffensis RCC1871.</title>
        <authorList>
            <person name="Lemieux C."/>
            <person name="Pombert J.-F."/>
            <person name="Otis C."/>
            <person name="Turmel M."/>
        </authorList>
    </citation>
    <scope>NUCLEOTIDE SEQUENCE [LARGE SCALE GENOMIC DNA]</scope>
    <source>
        <strain evidence="5 6">RCC1871</strain>
    </source>
</reference>
<evidence type="ECO:0000256" key="3">
    <source>
        <dbReference type="PROSITE-ProRule" id="PRU00339"/>
    </source>
</evidence>
<feature type="region of interest" description="Disordered" evidence="4">
    <location>
        <begin position="1"/>
        <end position="60"/>
    </location>
</feature>
<dbReference type="SMART" id="SM00028">
    <property type="entry name" value="TPR"/>
    <property type="match status" value="4"/>
</dbReference>
<accession>A0AAX4PAM7</accession>
<dbReference type="InterPro" id="IPR019734">
    <property type="entry name" value="TPR_rpt"/>
</dbReference>
<evidence type="ECO:0000256" key="2">
    <source>
        <dbReference type="ARBA" id="ARBA00022803"/>
    </source>
</evidence>
<dbReference type="PANTHER" id="PTHR44858:SF17">
    <property type="match status" value="1"/>
</dbReference>
<dbReference type="Pfam" id="PF00515">
    <property type="entry name" value="TPR_1"/>
    <property type="match status" value="1"/>
</dbReference>
<dbReference type="EMBL" id="CP151507">
    <property type="protein sequence ID" value="WZN63263.1"/>
    <property type="molecule type" value="Genomic_DNA"/>
</dbReference>
<dbReference type="PANTHER" id="PTHR44858">
    <property type="entry name" value="TETRATRICOPEPTIDE REPEAT PROTEIN 6"/>
    <property type="match status" value="1"/>
</dbReference>
<evidence type="ECO:0000256" key="1">
    <source>
        <dbReference type="ARBA" id="ARBA00022737"/>
    </source>
</evidence>
<dbReference type="SUPFAM" id="SSF48452">
    <property type="entry name" value="TPR-like"/>
    <property type="match status" value="1"/>
</dbReference>
<dbReference type="AlphaFoldDB" id="A0AAX4PAM7"/>
<proteinExistence type="predicted"/>
<feature type="repeat" description="TPR" evidence="3">
    <location>
        <begin position="189"/>
        <end position="222"/>
    </location>
</feature>
<evidence type="ECO:0000313" key="5">
    <source>
        <dbReference type="EMBL" id="WZN63263.1"/>
    </source>
</evidence>
<feature type="compositionally biased region" description="Basic and acidic residues" evidence="4">
    <location>
        <begin position="16"/>
        <end position="35"/>
    </location>
</feature>
<dbReference type="Proteomes" id="UP001472866">
    <property type="component" value="Chromosome 07"/>
</dbReference>
<name>A0AAX4PAM7_9CHLO</name>
<sequence length="350" mass="39051">MPARAWRGSSLGMPALERRDREVRSLKIAAEERPRRPVRPARRGDDRGGRELTSASSTSGREGRRDFLLALAVASSPALCLPHKASAAVAVIKPELSPDFTSFDRSDPNLRTAYEMIQAALRAEDVQAEEEAWSAVIYRFETSIGKANWAADAVGRAYGNRGNCLARQGKFQAAISDYNKSIELCPYSVDPVLNRGVAFEGIREYELAIQDYRAVLDVSPSDPAAWNNFGNANAALQNWDVALDAFSKAIAMSNFFSFASVNYATILFQRGSDQEAIREFRKILIKYPSFTDARAALAIALWLTGDRSGAETQWYRVEDSRYADVEWLTETRHWPPRLVQGMKEFRGIVV</sequence>
<keyword evidence="6" id="KW-1185">Reference proteome</keyword>
<keyword evidence="1" id="KW-0677">Repeat</keyword>
<evidence type="ECO:0000313" key="6">
    <source>
        <dbReference type="Proteomes" id="UP001472866"/>
    </source>
</evidence>
<feature type="repeat" description="TPR" evidence="3">
    <location>
        <begin position="155"/>
        <end position="188"/>
    </location>
</feature>
<organism evidence="5 6">
    <name type="scientific">Chloropicon roscoffensis</name>
    <dbReference type="NCBI Taxonomy" id="1461544"/>
    <lineage>
        <taxon>Eukaryota</taxon>
        <taxon>Viridiplantae</taxon>
        <taxon>Chlorophyta</taxon>
        <taxon>Chloropicophyceae</taxon>
        <taxon>Chloropicales</taxon>
        <taxon>Chloropicaceae</taxon>
        <taxon>Chloropicon</taxon>
    </lineage>
</organism>
<gene>
    <name evidence="5" type="ORF">HKI87_07g48110</name>
</gene>
<keyword evidence="2 3" id="KW-0802">TPR repeat</keyword>
<dbReference type="Gene3D" id="1.25.40.10">
    <property type="entry name" value="Tetratricopeptide repeat domain"/>
    <property type="match status" value="1"/>
</dbReference>
<dbReference type="InterPro" id="IPR050498">
    <property type="entry name" value="Ycf3"/>
</dbReference>